<proteinExistence type="predicted"/>
<name>A0A3B0VMQ4_9ZZZZ</name>
<evidence type="ECO:0000313" key="1">
    <source>
        <dbReference type="EMBL" id="VAW41760.1"/>
    </source>
</evidence>
<gene>
    <name evidence="1" type="ORF">MNBD_DELTA04-1737</name>
</gene>
<organism evidence="1">
    <name type="scientific">hydrothermal vent metagenome</name>
    <dbReference type="NCBI Taxonomy" id="652676"/>
    <lineage>
        <taxon>unclassified sequences</taxon>
        <taxon>metagenomes</taxon>
        <taxon>ecological metagenomes</taxon>
    </lineage>
</organism>
<reference evidence="1" key="1">
    <citation type="submission" date="2018-06" db="EMBL/GenBank/DDBJ databases">
        <authorList>
            <person name="Zhirakovskaya E."/>
        </authorList>
    </citation>
    <scope>NUCLEOTIDE SEQUENCE</scope>
</reference>
<accession>A0A3B0VMQ4</accession>
<sequence>MKAIAYGLHRRFVGLVDFISFCYHLLCSVRTGCANSRVGLHFIGKVRRLLLVHCRKDYVRHQLSERRGACRQCGICCNLLFTCPMLTNEGRCLAYGTCRPQACKVFPVDQRDVEEVRLAGGQCGYRFKEQEQGSELGGG</sequence>
<dbReference type="AlphaFoldDB" id="A0A3B0VMQ4"/>
<protein>
    <submittedName>
        <fullName evidence="1">Uncharacterized protein</fullName>
    </submittedName>
</protein>
<dbReference type="EMBL" id="UOEY01000136">
    <property type="protein sequence ID" value="VAW41760.1"/>
    <property type="molecule type" value="Genomic_DNA"/>
</dbReference>